<dbReference type="InterPro" id="IPR003959">
    <property type="entry name" value="ATPase_AAA_core"/>
</dbReference>
<dbReference type="GO" id="GO:0005524">
    <property type="term" value="F:ATP binding"/>
    <property type="evidence" value="ECO:0007669"/>
    <property type="project" value="UniProtKB-KW"/>
</dbReference>
<dbReference type="EMBL" id="JADCKC010000004">
    <property type="protein sequence ID" value="MBE5038683.1"/>
    <property type="molecule type" value="Genomic_DNA"/>
</dbReference>
<gene>
    <name evidence="2" type="ORF">INF35_12880</name>
</gene>
<evidence type="ECO:0000313" key="2">
    <source>
        <dbReference type="EMBL" id="MBE5038683.1"/>
    </source>
</evidence>
<dbReference type="Gene3D" id="3.40.50.300">
    <property type="entry name" value="P-loop containing nucleotide triphosphate hydrolases"/>
    <property type="match status" value="1"/>
</dbReference>
<sequence>MKLLKIRASGIPLFKDTCEIDFLALQRVTADDAESMSTVFSTGNQAFTQNNVLALIGINASGKTTVLKLITFVCRMLNHEPLNSIDCAEFLDGLTEDQRVTIETYFYANSSATYSPAGGNAINLLKTVIIKRNDKLLIAKETIQTKVISAGLRKKNLLDFKGVEINFARHFNEYLLDDVSIMVAFNKRNNEQIVVSDMLQYTNVNQLSLSDDCPLELIAFFDPSIEYLRFKKDSKDIRISLKFKGKKEITLNQFSELNRYLSSGTIKGINTFLKAIKVFKAGGYLIVDELENHFNHEIVSTLIRLFMDKKVNKSGAMLIFSTHYAELLDEFERNDNIYIVRNRHGIILDNLSTILNRNDIKKSDAYQSGFLEGTVPMYEAYMDLKRALIKANEEG</sequence>
<keyword evidence="2" id="KW-0547">Nucleotide-binding</keyword>
<dbReference type="RefSeq" id="WP_193503096.1">
    <property type="nucleotide sequence ID" value="NZ_JADCKC010000004.1"/>
</dbReference>
<dbReference type="Proteomes" id="UP000768567">
    <property type="component" value="Unassembled WGS sequence"/>
</dbReference>
<protein>
    <submittedName>
        <fullName evidence="2">ATP-binding protein</fullName>
    </submittedName>
</protein>
<dbReference type="PANTHER" id="PTHR43581">
    <property type="entry name" value="ATP/GTP PHOSPHATASE"/>
    <property type="match status" value="1"/>
</dbReference>
<dbReference type="InterPro" id="IPR051396">
    <property type="entry name" value="Bact_Antivir_Def_Nuclease"/>
</dbReference>
<dbReference type="InterPro" id="IPR027417">
    <property type="entry name" value="P-loop_NTPase"/>
</dbReference>
<evidence type="ECO:0000313" key="3">
    <source>
        <dbReference type="Proteomes" id="UP000768567"/>
    </source>
</evidence>
<evidence type="ECO:0000259" key="1">
    <source>
        <dbReference type="Pfam" id="PF13304"/>
    </source>
</evidence>
<dbReference type="PANTHER" id="PTHR43581:SF4">
    <property type="entry name" value="ATP_GTP PHOSPHATASE"/>
    <property type="match status" value="1"/>
</dbReference>
<keyword evidence="3" id="KW-1185">Reference proteome</keyword>
<keyword evidence="2" id="KW-0067">ATP-binding</keyword>
<accession>A0ABR9R6G1</accession>
<reference evidence="2 3" key="1">
    <citation type="submission" date="2020-10" db="EMBL/GenBank/DDBJ databases">
        <title>ChiBAC.</title>
        <authorList>
            <person name="Zenner C."/>
            <person name="Hitch T.C.A."/>
            <person name="Clavel T."/>
        </authorList>
    </citation>
    <scope>NUCLEOTIDE SEQUENCE [LARGE SCALE GENOMIC DNA]</scope>
    <source>
        <strain evidence="2 3">DSM 109015</strain>
    </source>
</reference>
<proteinExistence type="predicted"/>
<dbReference type="Pfam" id="PF13304">
    <property type="entry name" value="AAA_21"/>
    <property type="match status" value="1"/>
</dbReference>
<comment type="caution">
    <text evidence="2">The sequence shown here is derived from an EMBL/GenBank/DDBJ whole genome shotgun (WGS) entry which is preliminary data.</text>
</comment>
<name>A0ABR9R6G1_9FIRM</name>
<dbReference type="SUPFAM" id="SSF52540">
    <property type="entry name" value="P-loop containing nucleoside triphosphate hydrolases"/>
    <property type="match status" value="1"/>
</dbReference>
<organism evidence="2 3">
    <name type="scientific">Gemmiger gallinarum</name>
    <dbReference type="NCBI Taxonomy" id="2779354"/>
    <lineage>
        <taxon>Bacteria</taxon>
        <taxon>Bacillati</taxon>
        <taxon>Bacillota</taxon>
        <taxon>Clostridia</taxon>
        <taxon>Eubacteriales</taxon>
        <taxon>Gemmiger</taxon>
    </lineage>
</organism>
<feature type="domain" description="ATPase AAA-type core" evidence="1">
    <location>
        <begin position="53"/>
        <end position="329"/>
    </location>
</feature>